<accession>A0A1I3FDW6</accession>
<keyword evidence="1" id="KW-0812">Transmembrane</keyword>
<feature type="transmembrane region" description="Helical" evidence="1">
    <location>
        <begin position="28"/>
        <end position="46"/>
    </location>
</feature>
<keyword evidence="3" id="KW-1185">Reference proteome</keyword>
<evidence type="ECO:0000256" key="1">
    <source>
        <dbReference type="SAM" id="Phobius"/>
    </source>
</evidence>
<keyword evidence="1" id="KW-1133">Transmembrane helix</keyword>
<dbReference type="STRING" id="1125876.SAMN05443292_1316"/>
<dbReference type="EMBL" id="FOQT01000002">
    <property type="protein sequence ID" value="SFI09405.1"/>
    <property type="molecule type" value="Genomic_DNA"/>
</dbReference>
<gene>
    <name evidence="2" type="ORF">SAMN05443292_1316</name>
</gene>
<evidence type="ECO:0000313" key="2">
    <source>
        <dbReference type="EMBL" id="SFI09405.1"/>
    </source>
</evidence>
<reference evidence="2 3" key="1">
    <citation type="submission" date="2016-10" db="EMBL/GenBank/DDBJ databases">
        <authorList>
            <person name="de Groot N.N."/>
        </authorList>
    </citation>
    <scope>NUCLEOTIDE SEQUENCE [LARGE SCALE GENOMIC DNA]</scope>
    <source>
        <strain evidence="2 3">DSM 26000</strain>
    </source>
</reference>
<name>A0A1I3FDW6_9FLAO</name>
<proteinExistence type="predicted"/>
<dbReference type="Proteomes" id="UP000198931">
    <property type="component" value="Unassembled WGS sequence"/>
</dbReference>
<organism evidence="2 3">
    <name type="scientific">Halpernia frigidisoli</name>
    <dbReference type="NCBI Taxonomy" id="1125876"/>
    <lineage>
        <taxon>Bacteria</taxon>
        <taxon>Pseudomonadati</taxon>
        <taxon>Bacteroidota</taxon>
        <taxon>Flavobacteriia</taxon>
        <taxon>Flavobacteriales</taxon>
        <taxon>Weeksellaceae</taxon>
        <taxon>Chryseobacterium group</taxon>
        <taxon>Halpernia</taxon>
    </lineage>
</organism>
<keyword evidence="1" id="KW-0472">Membrane</keyword>
<dbReference type="OrthoDB" id="906679at2"/>
<protein>
    <submittedName>
        <fullName evidence="2">Uncharacterized protein</fullName>
    </submittedName>
</protein>
<dbReference type="RefSeq" id="WP_090079340.1">
    <property type="nucleotide sequence ID" value="NZ_FOQT01000002.1"/>
</dbReference>
<evidence type="ECO:0000313" key="3">
    <source>
        <dbReference type="Proteomes" id="UP000198931"/>
    </source>
</evidence>
<sequence>MKKNLHFKEGFCCERAPKQDISPFFKNFFFLIFTFFSVGIFGQYSYSFSTSVFSTGVNSETKSLGSANWTLTTLPAGSTFRSFDSIKGLQFGSAAAPATTATLTTSSIAGTITSVIIYTSGAAAVAGNCNVTVGGNSFTCANTLLTATSTAYTFIGSSSGQINISWNQTSSKALYIKQIDVNYVAGKTSNGTGGGDWNSPSTWIGGVIPSSTDNVTISSGDVVFTSTTLLRAATTNVNGSFQLNTGGYASGTNFSYGTTGTLIFNNSSSYGVNNTDIYWPFTNGPVNVKVLQGGFTLNTGTTRTITGNLDTSAGITIAAGENLTVNGVVTINPNGFFSSTPIYGSSSTLVYNNSPGYNVGNEWTSNASTAGKGTPQNVSLFSSIVNLPNSDRSLAGNLIIDSGSTLNLNGTSGDLYIAGNWTNNKTFNANNRAVFFNGSVNQTISGATTFDYLTLNNLAGVTLLNSIINNKTLDFINGKLTLGANNLTIGSAGTTVNTTSAKYIVTNSTGQLKRIVGASNILFPVGNSSYNPITFNNSGTTDVYGVKVLDGALTTGVDNTKTINRSWITTETVSGGSNLSVFAQYNSGEENSGYSASTNNFIGFYDGLSFTQVAATSAGSNPVIVSSNSNLNPIDLTSGTQYFAIGRDNGLFAPPATKLSFVSVPSTGISSTNLSTFTVEARGSTNYVDPKYTGNITLSKASGNGNLSGTLTAPAVKGIATFNDIQFDLADIYSLSATSGSLTSATSGTITISLNPANAYFRSNVTTGNWSSTSSWETSANGNTGWSAATLSPTSAANTITIRSGNTITINAPVVIDQVLIANGGILAPSSSFTVSDGAGDDIIIQNGGILRYSTNSLPTFSGSATISDETGGNILVSAGGVINNIQTPNYIYKDASILEYNFGSNAFAVSSNLFPNVNISTIPVFKISSTPNGVGGSSDFLVNGLMEVTGSVSFSASGSKIFRNGIRGNGTITQNSGSGTIILGDANSIPLLIGSPILNVLSAGLQIPNGLNIPLGSSPTITSGAENNSITRTGGNITIDGVLDITNIRVTNTAAGSIIVNGTLKTANSGGIYNNNSAIPSGAFILNTNSTIEYNAAIAQIISSTPNYFNITFSGGGTKTTQGPINVDKNGLVKITGNTTVNALNNITSITGNNTGLTMDSGRLILSTGGTLPLLNGNYNLTGGTVEFASSSVTIIKTSTPPKQYYNIDVTGSNVTSGGKNLIVNNLLNLTNSTAVLNIPESNDSANPALVFAKNGLNVTTGAVFHLLNNAILLQDDAAVNTGKILMDRKAILPLLGYNYWSAPVSSQPLTGNTFSPGTPDANIFRYNEPNDKFYPTGDTSFQTGKAYAIRGGSADDGINPHTFTFTGNPNNGSKNTPVLSYTDDSHGYNLIGNPYPSILDFDTFYNANFTAMYKIAYFWTNNTYTPGVPQQGSSYSGANYAIYNATGGNPAATQGSLITVTPTSLIKAGQGFIVQMKSSASLNFTNAMRPTNPGGSAFFNNKKDFVEKDRFHISLATPSDITNTLLVGYVEGATNDYDKDFDADLIIEGSDSFYSRLGTGKLAIQGRQFPFLDDDVVQLGAVFYETGLHKISMSDKEGIFNGIQNVYLKDNLSGETVNLSESDYTFSAVRGSDENRFEIIYQTDKSLGLSDALNKNDIIVYRDKNSFIVKSGGSLIDKIEIYDVSRKKIDVIKVNSTQQSINAEELNLGVYLLKIFRDKDEIIKKIMR</sequence>